<dbReference type="PROSITE" id="PS50931">
    <property type="entry name" value="HTH_LYSR"/>
    <property type="match status" value="1"/>
</dbReference>
<name>A0ABY6VRY0_9BURK</name>
<accession>A0ABY6VRY0</accession>
<dbReference type="InterPro" id="IPR000847">
    <property type="entry name" value="LysR_HTH_N"/>
</dbReference>
<evidence type="ECO:0000256" key="4">
    <source>
        <dbReference type="ARBA" id="ARBA00023163"/>
    </source>
</evidence>
<dbReference type="SUPFAM" id="SSF53850">
    <property type="entry name" value="Periplasmic binding protein-like II"/>
    <property type="match status" value="1"/>
</dbReference>
<dbReference type="CDD" id="cd05466">
    <property type="entry name" value="PBP2_LTTR_substrate"/>
    <property type="match status" value="1"/>
</dbReference>
<dbReference type="Gene3D" id="3.40.190.10">
    <property type="entry name" value="Periplasmic binding protein-like II"/>
    <property type="match status" value="2"/>
</dbReference>
<evidence type="ECO:0000313" key="6">
    <source>
        <dbReference type="EMBL" id="VVD76857.1"/>
    </source>
</evidence>
<organism evidence="6 7">
    <name type="scientific">Pandoraea capi</name>
    <dbReference type="NCBI Taxonomy" id="2508286"/>
    <lineage>
        <taxon>Bacteria</taxon>
        <taxon>Pseudomonadati</taxon>
        <taxon>Pseudomonadota</taxon>
        <taxon>Betaproteobacteria</taxon>
        <taxon>Burkholderiales</taxon>
        <taxon>Burkholderiaceae</taxon>
        <taxon>Pandoraea</taxon>
    </lineage>
</organism>
<dbReference type="InterPro" id="IPR036390">
    <property type="entry name" value="WH_DNA-bd_sf"/>
</dbReference>
<keyword evidence="2" id="KW-0805">Transcription regulation</keyword>
<dbReference type="RefSeq" id="WP_150720162.1">
    <property type="nucleotide sequence ID" value="NZ_CABPRV010000002.1"/>
</dbReference>
<dbReference type="SUPFAM" id="SSF46785">
    <property type="entry name" value="Winged helix' DNA-binding domain"/>
    <property type="match status" value="1"/>
</dbReference>
<dbReference type="PRINTS" id="PR00039">
    <property type="entry name" value="HTHLYSR"/>
</dbReference>
<comment type="caution">
    <text evidence="6">The sequence shown here is derived from an EMBL/GenBank/DDBJ whole genome shotgun (WGS) entry which is preliminary data.</text>
</comment>
<evidence type="ECO:0000259" key="5">
    <source>
        <dbReference type="PROSITE" id="PS50931"/>
    </source>
</evidence>
<reference evidence="6 7" key="1">
    <citation type="submission" date="2019-08" db="EMBL/GenBank/DDBJ databases">
        <authorList>
            <person name="Peeters C."/>
        </authorList>
    </citation>
    <scope>NUCLEOTIDE SEQUENCE [LARGE SCALE GENOMIC DNA]</scope>
    <source>
        <strain evidence="6 7">LMG 20602</strain>
    </source>
</reference>
<evidence type="ECO:0000256" key="3">
    <source>
        <dbReference type="ARBA" id="ARBA00023125"/>
    </source>
</evidence>
<protein>
    <submittedName>
        <fullName evidence="6">LysR family transcriptional regulator</fullName>
    </submittedName>
</protein>
<gene>
    <name evidence="6" type="ORF">PCA20602_00902</name>
</gene>
<evidence type="ECO:0000256" key="2">
    <source>
        <dbReference type="ARBA" id="ARBA00023015"/>
    </source>
</evidence>
<comment type="similarity">
    <text evidence="1">Belongs to the LysR transcriptional regulatory family.</text>
</comment>
<dbReference type="InterPro" id="IPR036388">
    <property type="entry name" value="WH-like_DNA-bd_sf"/>
</dbReference>
<dbReference type="Pfam" id="PF03466">
    <property type="entry name" value="LysR_substrate"/>
    <property type="match status" value="1"/>
</dbReference>
<sequence length="310" mass="34215">MEVKWIEDFVALARHRTFSRTAQVRHVTQSGLSRRIKSLEQWVGVELIDRSAFPPELTPAGTQFLETAQGFLRRLLAARELIRAEHRIGLEGLNVAAGHAIAVGLLPRLIRRIPTHFRAVNFRIIPTNVHDSIAMLLNGSCQLMFAYERAELPLHIDASRFISICAGNDALVPVCAPTATGSPRYALPGSAANPLPLIAYGPGTYFSACLALLLRDVETPPVLSTCFECDMADVLKQLAHNGEGVAWLPRSLIETELAEGTLVPAGDKRWTFELELRLYHDSHNTSGSLRELWAALAASETQILELVDRK</sequence>
<dbReference type="EMBL" id="CABPRV010000002">
    <property type="protein sequence ID" value="VVD76857.1"/>
    <property type="molecule type" value="Genomic_DNA"/>
</dbReference>
<dbReference type="InterPro" id="IPR005119">
    <property type="entry name" value="LysR_subst-bd"/>
</dbReference>
<feature type="domain" description="HTH lysR-type" evidence="5">
    <location>
        <begin position="1"/>
        <end position="58"/>
    </location>
</feature>
<proteinExistence type="inferred from homology"/>
<keyword evidence="7" id="KW-1185">Reference proteome</keyword>
<evidence type="ECO:0000313" key="7">
    <source>
        <dbReference type="Proteomes" id="UP000366065"/>
    </source>
</evidence>
<dbReference type="PANTHER" id="PTHR30126">
    <property type="entry name" value="HTH-TYPE TRANSCRIPTIONAL REGULATOR"/>
    <property type="match status" value="1"/>
</dbReference>
<dbReference type="Pfam" id="PF00126">
    <property type="entry name" value="HTH_1"/>
    <property type="match status" value="1"/>
</dbReference>
<dbReference type="PANTHER" id="PTHR30126:SF2">
    <property type="entry name" value="HTH-TYPE TRANSCRIPTIONAL REGULATOR YJIE"/>
    <property type="match status" value="1"/>
</dbReference>
<dbReference type="Proteomes" id="UP000366065">
    <property type="component" value="Unassembled WGS sequence"/>
</dbReference>
<keyword evidence="4" id="KW-0804">Transcription</keyword>
<evidence type="ECO:0000256" key="1">
    <source>
        <dbReference type="ARBA" id="ARBA00009437"/>
    </source>
</evidence>
<keyword evidence="3" id="KW-0238">DNA-binding</keyword>
<dbReference type="Gene3D" id="1.10.10.10">
    <property type="entry name" value="Winged helix-like DNA-binding domain superfamily/Winged helix DNA-binding domain"/>
    <property type="match status" value="1"/>
</dbReference>